<feature type="transmembrane region" description="Helical" evidence="6">
    <location>
        <begin position="301"/>
        <end position="322"/>
    </location>
</feature>
<feature type="transmembrane region" description="Helical" evidence="6">
    <location>
        <begin position="268"/>
        <end position="289"/>
    </location>
</feature>
<feature type="transmembrane region" description="Helical" evidence="6">
    <location>
        <begin position="136"/>
        <end position="157"/>
    </location>
</feature>
<keyword evidence="2" id="KW-1003">Cell membrane</keyword>
<dbReference type="RefSeq" id="WP_169385679.1">
    <property type="nucleotide sequence ID" value="NZ_JAAXLA010000128.1"/>
</dbReference>
<feature type="transmembrane region" description="Helical" evidence="6">
    <location>
        <begin position="57"/>
        <end position="79"/>
    </location>
</feature>
<keyword evidence="4 6" id="KW-1133">Transmembrane helix</keyword>
<keyword evidence="9" id="KW-1185">Reference proteome</keyword>
<feature type="transmembrane region" description="Helical" evidence="6">
    <location>
        <begin position="235"/>
        <end position="256"/>
    </location>
</feature>
<dbReference type="InterPro" id="IPR008457">
    <property type="entry name" value="Cu-R_CopD_dom"/>
</dbReference>
<gene>
    <name evidence="8" type="ORF">HF526_33530</name>
</gene>
<name>A0ABX1SNK0_9PSEU</name>
<dbReference type="PANTHER" id="PTHR34820:SF4">
    <property type="entry name" value="INNER MEMBRANE PROTEIN YEBZ"/>
    <property type="match status" value="1"/>
</dbReference>
<evidence type="ECO:0000256" key="5">
    <source>
        <dbReference type="ARBA" id="ARBA00023136"/>
    </source>
</evidence>
<dbReference type="EMBL" id="JAAXLA010000128">
    <property type="protein sequence ID" value="NMI02178.1"/>
    <property type="molecule type" value="Genomic_DNA"/>
</dbReference>
<protein>
    <recommendedName>
        <fullName evidence="7">Copper resistance protein D domain-containing protein</fullName>
    </recommendedName>
</protein>
<evidence type="ECO:0000256" key="3">
    <source>
        <dbReference type="ARBA" id="ARBA00022692"/>
    </source>
</evidence>
<evidence type="ECO:0000313" key="9">
    <source>
        <dbReference type="Proteomes" id="UP000820669"/>
    </source>
</evidence>
<evidence type="ECO:0000256" key="4">
    <source>
        <dbReference type="ARBA" id="ARBA00022989"/>
    </source>
</evidence>
<evidence type="ECO:0000256" key="6">
    <source>
        <dbReference type="SAM" id="Phobius"/>
    </source>
</evidence>
<proteinExistence type="predicted"/>
<organism evidence="8 9">
    <name type="scientific">Pseudonocardia acidicola</name>
    <dbReference type="NCBI Taxonomy" id="2724939"/>
    <lineage>
        <taxon>Bacteria</taxon>
        <taxon>Bacillati</taxon>
        <taxon>Actinomycetota</taxon>
        <taxon>Actinomycetes</taxon>
        <taxon>Pseudonocardiales</taxon>
        <taxon>Pseudonocardiaceae</taxon>
        <taxon>Pseudonocardia</taxon>
    </lineage>
</organism>
<feature type="transmembrane region" description="Helical" evidence="6">
    <location>
        <begin position="17"/>
        <end position="37"/>
    </location>
</feature>
<evidence type="ECO:0000313" key="8">
    <source>
        <dbReference type="EMBL" id="NMI02178.1"/>
    </source>
</evidence>
<reference evidence="8 9" key="1">
    <citation type="submission" date="2020-04" db="EMBL/GenBank/DDBJ databases">
        <authorList>
            <person name="Klaysubun C."/>
            <person name="Duangmal K."/>
            <person name="Lipun K."/>
        </authorList>
    </citation>
    <scope>NUCLEOTIDE SEQUENCE [LARGE SCALE GENOMIC DNA]</scope>
    <source>
        <strain evidence="8 9">K10HN5</strain>
    </source>
</reference>
<accession>A0ABX1SNK0</accession>
<dbReference type="InterPro" id="IPR032694">
    <property type="entry name" value="CopC/D"/>
</dbReference>
<evidence type="ECO:0000256" key="2">
    <source>
        <dbReference type="ARBA" id="ARBA00022475"/>
    </source>
</evidence>
<comment type="caution">
    <text evidence="8">The sequence shown here is derived from an EMBL/GenBank/DDBJ whole genome shotgun (WGS) entry which is preliminary data.</text>
</comment>
<feature type="transmembrane region" description="Helical" evidence="6">
    <location>
        <begin position="200"/>
        <end position="223"/>
    </location>
</feature>
<dbReference type="Proteomes" id="UP000820669">
    <property type="component" value="Unassembled WGS sequence"/>
</dbReference>
<feature type="domain" description="Copper resistance protein D" evidence="7">
    <location>
        <begin position="230"/>
        <end position="322"/>
    </location>
</feature>
<comment type="subcellular location">
    <subcellularLocation>
        <location evidence="1">Cell membrane</location>
        <topology evidence="1">Multi-pass membrane protein</topology>
    </subcellularLocation>
</comment>
<sequence length="326" mass="33431">MTRATARPGPHPRLRPAIWTGLAVVTAVVASVLAGALRGSGPSILLGTTITRSGMDVAGVACVGLTLLSVLLPYGEAAYRETLALQRRVDRALVALAGGWLVLVLAGIAFRAADAFATPITALGASEVRRWAVDLAAGRGMVLTAGCAAVVLGCAVARVVRPEQVPVRVLLVASLLGVLTPAVTGHTGSAPDHQLAVTMVAIHVGSAAAWVGGLGAMLVLVAHRRTLLDAALPRFSRLAGFCVFAVAITGLLTAQARLASWTALWTTGYGWLVVVKTMFLILLGGLGGLARRRLATGRTPVLRWAGLETALMAATIGIAVALTQTG</sequence>
<keyword evidence="5 6" id="KW-0472">Membrane</keyword>
<feature type="transmembrane region" description="Helical" evidence="6">
    <location>
        <begin position="91"/>
        <end position="113"/>
    </location>
</feature>
<evidence type="ECO:0000259" key="7">
    <source>
        <dbReference type="Pfam" id="PF05425"/>
    </source>
</evidence>
<dbReference type="PANTHER" id="PTHR34820">
    <property type="entry name" value="INNER MEMBRANE PROTEIN YEBZ"/>
    <property type="match status" value="1"/>
</dbReference>
<keyword evidence="3 6" id="KW-0812">Transmembrane</keyword>
<evidence type="ECO:0000256" key="1">
    <source>
        <dbReference type="ARBA" id="ARBA00004651"/>
    </source>
</evidence>
<feature type="transmembrane region" description="Helical" evidence="6">
    <location>
        <begin position="169"/>
        <end position="188"/>
    </location>
</feature>
<dbReference type="Pfam" id="PF05425">
    <property type="entry name" value="CopD"/>
    <property type="match status" value="1"/>
</dbReference>